<feature type="domain" description="H15" evidence="6">
    <location>
        <begin position="103"/>
        <end position="173"/>
    </location>
</feature>
<dbReference type="SMART" id="SM00526">
    <property type="entry name" value="H15"/>
    <property type="match status" value="1"/>
</dbReference>
<dbReference type="GO" id="GO:0005634">
    <property type="term" value="C:nucleus"/>
    <property type="evidence" value="ECO:0007669"/>
    <property type="project" value="UniProtKB-SubCell"/>
</dbReference>
<evidence type="ECO:0000256" key="4">
    <source>
        <dbReference type="ARBA" id="ARBA00023125"/>
    </source>
</evidence>
<proteinExistence type="predicted"/>
<dbReference type="InterPro" id="IPR005818">
    <property type="entry name" value="Histone_H1/H5_H15"/>
</dbReference>
<dbReference type="SUPFAM" id="SSF46785">
    <property type="entry name" value="Winged helix' DNA-binding domain"/>
    <property type="match status" value="1"/>
</dbReference>
<evidence type="ECO:0000256" key="1">
    <source>
        <dbReference type="ARBA" id="ARBA00004123"/>
    </source>
</evidence>
<evidence type="ECO:0000313" key="9">
    <source>
        <dbReference type="Proteomes" id="UP001497623"/>
    </source>
</evidence>
<dbReference type="PROSITE" id="PS51504">
    <property type="entry name" value="H15"/>
    <property type="match status" value="1"/>
</dbReference>
<dbReference type="GO" id="GO:0000786">
    <property type="term" value="C:nucleosome"/>
    <property type="evidence" value="ECO:0007669"/>
    <property type="project" value="InterPro"/>
</dbReference>
<evidence type="ECO:0000256" key="3">
    <source>
        <dbReference type="ARBA" id="ARBA00022454"/>
    </source>
</evidence>
<dbReference type="GO" id="GO:0006334">
    <property type="term" value="P:nucleosome assembly"/>
    <property type="evidence" value="ECO:0007669"/>
    <property type="project" value="InterPro"/>
</dbReference>
<dbReference type="InterPro" id="IPR036388">
    <property type="entry name" value="WH-like_DNA-bd_sf"/>
</dbReference>
<reference evidence="7 9" key="1">
    <citation type="submission" date="2024-05" db="EMBL/GenBank/DDBJ databases">
        <authorList>
            <person name="Wallberg A."/>
        </authorList>
    </citation>
    <scope>NUCLEOTIDE SEQUENCE [LARGE SCALE GENOMIC DNA]</scope>
</reference>
<sequence length="177" mass="19375">MALLDVMDTLLMEELFNLHKEITKPKNYTFGPNGEVECDVDEAPAMAMISRIESLVTDSTKPLAAGDFTANTVPVKFPKNKNAPKTYKSPGTVKKVKKPSRPTHLPYPAMISTAIADLKQRGGSSRQAILKYILANNKLGDEKKAACCAKLAIREMLADNTIIQVKGSFKLAKVKKP</sequence>
<dbReference type="AlphaFoldDB" id="A0AAV2QNI0"/>
<dbReference type="EMBL" id="CAXKWB010008012">
    <property type="protein sequence ID" value="CAL4089318.1"/>
    <property type="molecule type" value="Genomic_DNA"/>
</dbReference>
<keyword evidence="3" id="KW-0158">Chromosome</keyword>
<dbReference type="Gene3D" id="1.10.10.10">
    <property type="entry name" value="Winged helix-like DNA-binding domain superfamily/Winged helix DNA-binding domain"/>
    <property type="match status" value="1"/>
</dbReference>
<accession>A0AAV2QNI0</accession>
<dbReference type="GO" id="GO:0045910">
    <property type="term" value="P:negative regulation of DNA recombination"/>
    <property type="evidence" value="ECO:0007669"/>
    <property type="project" value="TreeGrafter"/>
</dbReference>
<keyword evidence="9" id="KW-1185">Reference proteome</keyword>
<dbReference type="CDD" id="cd00073">
    <property type="entry name" value="H15"/>
    <property type="match status" value="1"/>
</dbReference>
<dbReference type="PANTHER" id="PTHR11467">
    <property type="entry name" value="HISTONE H1"/>
    <property type="match status" value="1"/>
</dbReference>
<dbReference type="PANTHER" id="PTHR11467:SF36">
    <property type="entry name" value="HISTONE 24-RELATED"/>
    <property type="match status" value="1"/>
</dbReference>
<keyword evidence="4" id="KW-0238">DNA-binding</keyword>
<dbReference type="GO" id="GO:0030261">
    <property type="term" value="P:chromosome condensation"/>
    <property type="evidence" value="ECO:0007669"/>
    <property type="project" value="TreeGrafter"/>
</dbReference>
<evidence type="ECO:0000259" key="6">
    <source>
        <dbReference type="PROSITE" id="PS51504"/>
    </source>
</evidence>
<evidence type="ECO:0000313" key="7">
    <source>
        <dbReference type="EMBL" id="CAL4089318.1"/>
    </source>
</evidence>
<organism evidence="7 9">
    <name type="scientific">Meganyctiphanes norvegica</name>
    <name type="common">Northern krill</name>
    <name type="synonym">Thysanopoda norvegica</name>
    <dbReference type="NCBI Taxonomy" id="48144"/>
    <lineage>
        <taxon>Eukaryota</taxon>
        <taxon>Metazoa</taxon>
        <taxon>Ecdysozoa</taxon>
        <taxon>Arthropoda</taxon>
        <taxon>Crustacea</taxon>
        <taxon>Multicrustacea</taxon>
        <taxon>Malacostraca</taxon>
        <taxon>Eumalacostraca</taxon>
        <taxon>Eucarida</taxon>
        <taxon>Euphausiacea</taxon>
        <taxon>Euphausiidae</taxon>
        <taxon>Meganyctiphanes</taxon>
    </lineage>
</organism>
<evidence type="ECO:0000256" key="5">
    <source>
        <dbReference type="ARBA" id="ARBA00023242"/>
    </source>
</evidence>
<dbReference type="InterPro" id="IPR036390">
    <property type="entry name" value="WH_DNA-bd_sf"/>
</dbReference>
<name>A0AAV2QNI0_MEGNR</name>
<dbReference type="EMBL" id="CAXKWB010008012">
    <property type="protein sequence ID" value="CAL4089320.1"/>
    <property type="molecule type" value="Genomic_DNA"/>
</dbReference>
<dbReference type="Pfam" id="PF00538">
    <property type="entry name" value="Linker_histone"/>
    <property type="match status" value="1"/>
</dbReference>
<dbReference type="GO" id="GO:0003690">
    <property type="term" value="F:double-stranded DNA binding"/>
    <property type="evidence" value="ECO:0007669"/>
    <property type="project" value="TreeGrafter"/>
</dbReference>
<evidence type="ECO:0000256" key="2">
    <source>
        <dbReference type="ARBA" id="ARBA00004286"/>
    </source>
</evidence>
<dbReference type="GO" id="GO:0031492">
    <property type="term" value="F:nucleosomal DNA binding"/>
    <property type="evidence" value="ECO:0007669"/>
    <property type="project" value="TreeGrafter"/>
</dbReference>
<evidence type="ECO:0000313" key="8">
    <source>
        <dbReference type="EMBL" id="CAL4089320.1"/>
    </source>
</evidence>
<dbReference type="Proteomes" id="UP001497623">
    <property type="component" value="Unassembled WGS sequence"/>
</dbReference>
<protein>
    <recommendedName>
        <fullName evidence="6">H15 domain-containing protein</fullName>
    </recommendedName>
</protein>
<keyword evidence="5" id="KW-0539">Nucleus</keyword>
<gene>
    <name evidence="7" type="ORF">MNOR_LOCUS13770</name>
    <name evidence="8" type="ORF">MNOR_LOCUS13771</name>
</gene>
<comment type="subcellular location">
    <subcellularLocation>
        <location evidence="2">Chromosome</location>
    </subcellularLocation>
    <subcellularLocation>
        <location evidence="1">Nucleus</location>
    </subcellularLocation>
</comment>
<comment type="caution">
    <text evidence="7">The sequence shown here is derived from an EMBL/GenBank/DDBJ whole genome shotgun (WGS) entry which is preliminary data.</text>
</comment>